<protein>
    <submittedName>
        <fullName evidence="5">Sn-glycerol-3-phosphate ABC transporter ATP-binding protein UgpC</fullName>
    </submittedName>
</protein>
<dbReference type="PANTHER" id="PTHR43875:SF1">
    <property type="entry name" value="OSMOPROTECTIVE COMPOUNDS UPTAKE ATP-BINDING PROTEIN GGTA"/>
    <property type="match status" value="1"/>
</dbReference>
<dbReference type="InterPro" id="IPR003439">
    <property type="entry name" value="ABC_transporter-like_ATP-bd"/>
</dbReference>
<dbReference type="InterPro" id="IPR003593">
    <property type="entry name" value="AAA+_ATPase"/>
</dbReference>
<evidence type="ECO:0000313" key="6">
    <source>
        <dbReference type="Proteomes" id="UP001333102"/>
    </source>
</evidence>
<dbReference type="InterPro" id="IPR017871">
    <property type="entry name" value="ABC_transporter-like_CS"/>
</dbReference>
<dbReference type="EMBL" id="CP141614">
    <property type="protein sequence ID" value="WRP13918.1"/>
    <property type="molecule type" value="Genomic_DNA"/>
</dbReference>
<keyword evidence="1" id="KW-0813">Transport</keyword>
<dbReference type="SUPFAM" id="SSF52540">
    <property type="entry name" value="P-loop containing nucleoside triphosphate hydrolases"/>
    <property type="match status" value="1"/>
</dbReference>
<dbReference type="PROSITE" id="PS50893">
    <property type="entry name" value="ABC_TRANSPORTER_2"/>
    <property type="match status" value="1"/>
</dbReference>
<dbReference type="InterPro" id="IPR015855">
    <property type="entry name" value="ABC_transpr_MalK-like"/>
</dbReference>
<dbReference type="Gene3D" id="2.40.50.140">
    <property type="entry name" value="Nucleic acid-binding proteins"/>
    <property type="match status" value="1"/>
</dbReference>
<organism evidence="5 6">
    <name type="scientific">Geochorda subterranea</name>
    <dbReference type="NCBI Taxonomy" id="3109564"/>
    <lineage>
        <taxon>Bacteria</taxon>
        <taxon>Bacillati</taxon>
        <taxon>Bacillota</taxon>
        <taxon>Limnochordia</taxon>
        <taxon>Limnochordales</taxon>
        <taxon>Geochordaceae</taxon>
        <taxon>Geochorda</taxon>
    </lineage>
</organism>
<name>A0ABZ1BN38_9FIRM</name>
<dbReference type="InterPro" id="IPR012340">
    <property type="entry name" value="NA-bd_OB-fold"/>
</dbReference>
<dbReference type="PROSITE" id="PS00211">
    <property type="entry name" value="ABC_TRANSPORTER_1"/>
    <property type="match status" value="1"/>
</dbReference>
<dbReference type="Gene3D" id="2.40.50.100">
    <property type="match status" value="1"/>
</dbReference>
<gene>
    <name evidence="5" type="primary">ugpC</name>
    <name evidence="5" type="ORF">VLY81_10835</name>
</gene>
<keyword evidence="2" id="KW-0547">Nucleotide-binding</keyword>
<evidence type="ECO:0000313" key="5">
    <source>
        <dbReference type="EMBL" id="WRP13918.1"/>
    </source>
</evidence>
<keyword evidence="6" id="KW-1185">Reference proteome</keyword>
<dbReference type="PANTHER" id="PTHR43875">
    <property type="entry name" value="MALTODEXTRIN IMPORT ATP-BINDING PROTEIN MSMX"/>
    <property type="match status" value="1"/>
</dbReference>
<keyword evidence="3 5" id="KW-0067">ATP-binding</keyword>
<dbReference type="Pfam" id="PF00005">
    <property type="entry name" value="ABC_tran"/>
    <property type="match status" value="1"/>
</dbReference>
<dbReference type="SUPFAM" id="SSF50331">
    <property type="entry name" value="MOP-like"/>
    <property type="match status" value="1"/>
</dbReference>
<accession>A0ABZ1BN38</accession>
<feature type="domain" description="ABC transporter" evidence="4">
    <location>
        <begin position="4"/>
        <end position="234"/>
    </location>
</feature>
<dbReference type="NCBIfam" id="NF008653">
    <property type="entry name" value="PRK11650.1"/>
    <property type="match status" value="1"/>
</dbReference>
<dbReference type="Proteomes" id="UP001333102">
    <property type="component" value="Chromosome"/>
</dbReference>
<evidence type="ECO:0000259" key="4">
    <source>
        <dbReference type="PROSITE" id="PS50893"/>
    </source>
</evidence>
<dbReference type="GO" id="GO:0005524">
    <property type="term" value="F:ATP binding"/>
    <property type="evidence" value="ECO:0007669"/>
    <property type="project" value="UniProtKB-KW"/>
</dbReference>
<evidence type="ECO:0000256" key="3">
    <source>
        <dbReference type="ARBA" id="ARBA00022840"/>
    </source>
</evidence>
<evidence type="ECO:0000256" key="1">
    <source>
        <dbReference type="ARBA" id="ARBA00022448"/>
    </source>
</evidence>
<dbReference type="CDD" id="cd03301">
    <property type="entry name" value="ABC_MalK_N"/>
    <property type="match status" value="1"/>
</dbReference>
<dbReference type="Gene3D" id="3.40.50.300">
    <property type="entry name" value="P-loop containing nucleotide triphosphate hydrolases"/>
    <property type="match status" value="1"/>
</dbReference>
<reference evidence="6" key="1">
    <citation type="submission" date="2023-12" db="EMBL/GenBank/DDBJ databases">
        <title>Novel isolates from deep terrestrial aquifers shed light on the physiology and ecology of the class Limnochordia.</title>
        <authorList>
            <person name="Karnachuk O.V."/>
            <person name="Lukina A.P."/>
            <person name="Avakyan M.R."/>
            <person name="Kadnikov V."/>
            <person name="Begmatov S."/>
            <person name="Beletsky A.V."/>
            <person name="Mardanov A.V."/>
            <person name="Ravin N.V."/>
        </authorList>
    </citation>
    <scope>NUCLEOTIDE SEQUENCE [LARGE SCALE GENOMIC DNA]</scope>
    <source>
        <strain evidence="6">LN</strain>
    </source>
</reference>
<evidence type="ECO:0000256" key="2">
    <source>
        <dbReference type="ARBA" id="ARBA00022741"/>
    </source>
</evidence>
<dbReference type="RefSeq" id="WP_324668181.1">
    <property type="nucleotide sequence ID" value="NZ_CP141614.1"/>
</dbReference>
<dbReference type="InterPro" id="IPR027417">
    <property type="entry name" value="P-loop_NTPase"/>
</dbReference>
<sequence length="369" mass="41596">MASVTLENVTKRFGNVVAVNRANLEIQDKEFVVLVGPSGCGKSTTLRMVAGLEEISEGNIYIGETLVNDVPPKDRDIAMVFQNYALYPHMNVYDNMAFGLKLRKFPRAEIDRRVKEAARMLGIENLLSRKPKELSGGQRQRVAVGRAIVREPKVFLMDEPLSNLDAKLRVQMRAELSKLHRRLEATVIYVTHDQTEAMTMGDRIVVMKDGFIQQVGAPLEVYEKPVNVFVAGFIGSPAMNFMEGVLRRDDGQYYVDAQPMRLPIPAKKATEYRRIGEYIDKPVIFGIRPEDIDDTELMANPDESMTVVANIDVVEPMGSESYLYATVGPHSFVARVDPHTSARDGEPHRLTLNMGRVHLFDKETERRID</sequence>
<dbReference type="InterPro" id="IPR040582">
    <property type="entry name" value="OB_MalK-like"/>
</dbReference>
<proteinExistence type="predicted"/>
<dbReference type="SMART" id="SM00382">
    <property type="entry name" value="AAA"/>
    <property type="match status" value="1"/>
</dbReference>
<dbReference type="InterPro" id="IPR008995">
    <property type="entry name" value="Mo/tungstate-bd_C_term_dom"/>
</dbReference>
<dbReference type="Pfam" id="PF17912">
    <property type="entry name" value="OB_MalK"/>
    <property type="match status" value="1"/>
</dbReference>
<dbReference type="InterPro" id="IPR047641">
    <property type="entry name" value="ABC_transpr_MalK/UgpC-like"/>
</dbReference>